<sequence>MTSLYREERSQITQIMGSDGEVPSQAQIIFSFLPPDKAQQFSDMEGDYHAMRQQILQEMSGFRMSGDNAKLKLLDDEYMRDVAAFLTPDEKMENSLRNSFAARQLQYAFSDFNGTEDEYKTIFALQNGMNEKYLINSIYGNPDDSGLSKSEREAAQKEVDARIKATLGDERYADYLRAQRGDYKSLQAAARRFNLSADTVAQTYQMRDNAATEAARISDDTSLSTEQKNAAYTALTEQTTGQIRATLGDDIGDAYINNALAWLKNLPKGGNVKINPAGNVKVTQPKQ</sequence>
<dbReference type="EMBL" id="LRRQ01000046">
    <property type="protein sequence ID" value="OAM90852.1"/>
    <property type="molecule type" value="Genomic_DNA"/>
</dbReference>
<reference evidence="1 2" key="1">
    <citation type="submission" date="2016-01" db="EMBL/GenBank/DDBJ databases">
        <title>High potential of lignocellulose degradation of a new Verrucomicrobia species.</title>
        <authorList>
            <person name="Wang Y."/>
            <person name="Shi Y."/>
            <person name="Qiu Z."/>
            <person name="Liu S."/>
            <person name="Yang H."/>
        </authorList>
    </citation>
    <scope>NUCLEOTIDE SEQUENCE [LARGE SCALE GENOMIC DNA]</scope>
    <source>
        <strain evidence="1 2">TSB47</strain>
    </source>
</reference>
<proteinExistence type="predicted"/>
<organism evidence="1 2">
    <name type="scientific">Termitidicoccus mucosus</name>
    <dbReference type="NCBI Taxonomy" id="1184151"/>
    <lineage>
        <taxon>Bacteria</taxon>
        <taxon>Pseudomonadati</taxon>
        <taxon>Verrucomicrobiota</taxon>
        <taxon>Opitutia</taxon>
        <taxon>Opitutales</taxon>
        <taxon>Opitutaceae</taxon>
        <taxon>Termitidicoccus</taxon>
    </lineage>
</organism>
<dbReference type="AlphaFoldDB" id="A0A178ILT0"/>
<dbReference type="Proteomes" id="UP000078486">
    <property type="component" value="Unassembled WGS sequence"/>
</dbReference>
<gene>
    <name evidence="1" type="ORF">AW736_05985</name>
</gene>
<name>A0A178ILT0_9BACT</name>
<evidence type="ECO:0000313" key="1">
    <source>
        <dbReference type="EMBL" id="OAM90852.1"/>
    </source>
</evidence>
<accession>A0A178ILT0</accession>
<protein>
    <submittedName>
        <fullName evidence="1">Uncharacterized protein</fullName>
    </submittedName>
</protein>
<evidence type="ECO:0000313" key="2">
    <source>
        <dbReference type="Proteomes" id="UP000078486"/>
    </source>
</evidence>
<comment type="caution">
    <text evidence="1">The sequence shown here is derived from an EMBL/GenBank/DDBJ whole genome shotgun (WGS) entry which is preliminary data.</text>
</comment>
<keyword evidence="2" id="KW-1185">Reference proteome</keyword>